<protein>
    <submittedName>
        <fullName evidence="2">Gag-pol</fullName>
    </submittedName>
</protein>
<dbReference type="GO" id="GO:0071897">
    <property type="term" value="P:DNA biosynthetic process"/>
    <property type="evidence" value="ECO:0007669"/>
    <property type="project" value="UniProtKB-ARBA"/>
</dbReference>
<dbReference type="Proteomes" id="UP000036403">
    <property type="component" value="Unassembled WGS sequence"/>
</dbReference>
<dbReference type="EMBL" id="LBMM01011855">
    <property type="protein sequence ID" value="KMQ86588.1"/>
    <property type="molecule type" value="Genomic_DNA"/>
</dbReference>
<proteinExistence type="predicted"/>
<dbReference type="PANTHER" id="PTHR24559:SF454">
    <property type="entry name" value="RIBONUCLEASE H"/>
    <property type="match status" value="1"/>
</dbReference>
<evidence type="ECO:0000313" key="3">
    <source>
        <dbReference type="Proteomes" id="UP000036403"/>
    </source>
</evidence>
<evidence type="ECO:0000313" key="2">
    <source>
        <dbReference type="EMBL" id="KMQ86588.1"/>
    </source>
</evidence>
<dbReference type="AlphaFoldDB" id="A0A0J7K849"/>
<dbReference type="STRING" id="67767.A0A0J7K849"/>
<dbReference type="InterPro" id="IPR043128">
    <property type="entry name" value="Rev_trsase/Diguanyl_cyclase"/>
</dbReference>
<dbReference type="PANTHER" id="PTHR24559">
    <property type="entry name" value="TRANSPOSON TY3-I GAG-POL POLYPROTEIN"/>
    <property type="match status" value="1"/>
</dbReference>
<dbReference type="CDD" id="cd01647">
    <property type="entry name" value="RT_LTR"/>
    <property type="match status" value="1"/>
</dbReference>
<dbReference type="Pfam" id="PF00078">
    <property type="entry name" value="RVT_1"/>
    <property type="match status" value="1"/>
</dbReference>
<evidence type="ECO:0000259" key="1">
    <source>
        <dbReference type="Pfam" id="PF00078"/>
    </source>
</evidence>
<keyword evidence="3" id="KW-1185">Reference proteome</keyword>
<dbReference type="Gene3D" id="3.10.10.10">
    <property type="entry name" value="HIV Type 1 Reverse Transcriptase, subunit A, domain 1"/>
    <property type="match status" value="1"/>
</dbReference>
<dbReference type="InterPro" id="IPR000477">
    <property type="entry name" value="RT_dom"/>
</dbReference>
<gene>
    <name evidence="2" type="ORF">RF55_14388</name>
</gene>
<dbReference type="InterPro" id="IPR043502">
    <property type="entry name" value="DNA/RNA_pol_sf"/>
</dbReference>
<dbReference type="InterPro" id="IPR053134">
    <property type="entry name" value="RNA-dir_DNA_polymerase"/>
</dbReference>
<dbReference type="SUPFAM" id="SSF56672">
    <property type="entry name" value="DNA/RNA polymerases"/>
    <property type="match status" value="1"/>
</dbReference>
<dbReference type="OrthoDB" id="6423099at2759"/>
<organism evidence="2 3">
    <name type="scientific">Lasius niger</name>
    <name type="common">Black garden ant</name>
    <dbReference type="NCBI Taxonomy" id="67767"/>
    <lineage>
        <taxon>Eukaryota</taxon>
        <taxon>Metazoa</taxon>
        <taxon>Ecdysozoa</taxon>
        <taxon>Arthropoda</taxon>
        <taxon>Hexapoda</taxon>
        <taxon>Insecta</taxon>
        <taxon>Pterygota</taxon>
        <taxon>Neoptera</taxon>
        <taxon>Endopterygota</taxon>
        <taxon>Hymenoptera</taxon>
        <taxon>Apocrita</taxon>
        <taxon>Aculeata</taxon>
        <taxon>Formicoidea</taxon>
        <taxon>Formicidae</taxon>
        <taxon>Formicinae</taxon>
        <taxon>Lasius</taxon>
        <taxon>Lasius</taxon>
    </lineage>
</organism>
<feature type="domain" description="Reverse transcriptase" evidence="1">
    <location>
        <begin position="181"/>
        <end position="243"/>
    </location>
</feature>
<dbReference type="PaxDb" id="67767-A0A0J7K849"/>
<accession>A0A0J7K849</accession>
<reference evidence="2 3" key="1">
    <citation type="submission" date="2015-04" db="EMBL/GenBank/DDBJ databases">
        <title>Lasius niger genome sequencing.</title>
        <authorList>
            <person name="Konorov E.A."/>
            <person name="Nikitin M.A."/>
            <person name="Kirill M.V."/>
            <person name="Chang P."/>
        </authorList>
    </citation>
    <scope>NUCLEOTIDE SEQUENCE [LARGE SCALE GENOMIC DNA]</scope>
    <source>
        <tissue evidence="2">Whole</tissue>
    </source>
</reference>
<comment type="caution">
    <text evidence="2">The sequence shown here is derived from an EMBL/GenBank/DDBJ whole genome shotgun (WGS) entry which is preliminary data.</text>
</comment>
<sequence length="246" mass="28299">MVKGLLRLSTYQLYAANNTIIHTYGHITLEPNFGLRRKFLWRFMIADVTQPIIGADFLSYFHLLPDLRKGWLVDGETGLSTNKSLNTAEGERIKAVNTNTRYYYILTTFPSILKSTGVRREKLHNTVHHIQTTPGPPEGCRPRRLAPDKLKAAKTEFELLVQEGVIQPSKSPWASPLHMAPKKEDTWRPCGDYRKLNARTVPDRYPIPHIEDFTQNLKGRKIFSTIDLVRAYNQIPIHPEDVEKRP</sequence>
<name>A0A0J7K849_LASNI</name>
<dbReference type="Gene3D" id="3.30.70.270">
    <property type="match status" value="1"/>
</dbReference>